<dbReference type="EMBL" id="LJZO01000007">
    <property type="protein sequence ID" value="ROW01079.1"/>
    <property type="molecule type" value="Genomic_DNA"/>
</dbReference>
<comment type="caution">
    <text evidence="2">The sequence shown here is derived from an EMBL/GenBank/DDBJ whole genome shotgun (WGS) entry which is preliminary data.</text>
</comment>
<organism evidence="2 3">
    <name type="scientific">Cytospora chrysosperma</name>
    <name type="common">Cytospora canker fungus</name>
    <name type="synonym">Sphaeria chrysosperma</name>
    <dbReference type="NCBI Taxonomy" id="252740"/>
    <lineage>
        <taxon>Eukaryota</taxon>
        <taxon>Fungi</taxon>
        <taxon>Dikarya</taxon>
        <taxon>Ascomycota</taxon>
        <taxon>Pezizomycotina</taxon>
        <taxon>Sordariomycetes</taxon>
        <taxon>Sordariomycetidae</taxon>
        <taxon>Diaporthales</taxon>
        <taxon>Cytosporaceae</taxon>
        <taxon>Cytospora</taxon>
    </lineage>
</organism>
<feature type="region of interest" description="Disordered" evidence="1">
    <location>
        <begin position="115"/>
        <end position="143"/>
    </location>
</feature>
<accession>A0A423WCH9</accession>
<dbReference type="STRING" id="252740.A0A423WCH9"/>
<evidence type="ECO:0000313" key="3">
    <source>
        <dbReference type="Proteomes" id="UP000284375"/>
    </source>
</evidence>
<dbReference type="AlphaFoldDB" id="A0A423WCH9"/>
<protein>
    <submittedName>
        <fullName evidence="2">Uncharacterized protein</fullName>
    </submittedName>
</protein>
<proteinExistence type="predicted"/>
<sequence>MPGPDTITALRGFKVRISTLDAFLFANGNEHGTGFHPSSKALQQTIFRHYSAESYVHVYAQGRITPECPPEQVPRGFEELRQEVLAYSKDREGDLQDGLIGLFIVFTQERACPNPPELQERYQSHRNEVHGTDEPLNGLPEDV</sequence>
<dbReference type="OrthoDB" id="5132222at2759"/>
<evidence type="ECO:0000313" key="2">
    <source>
        <dbReference type="EMBL" id="ROW01079.1"/>
    </source>
</evidence>
<name>A0A423WCH9_CYTCH</name>
<reference evidence="2 3" key="1">
    <citation type="submission" date="2015-09" db="EMBL/GenBank/DDBJ databases">
        <title>Host preference determinants of Valsa canker pathogens revealed by comparative genomics.</title>
        <authorList>
            <person name="Yin Z."/>
            <person name="Huang L."/>
        </authorList>
    </citation>
    <scope>NUCLEOTIDE SEQUENCE [LARGE SCALE GENOMIC DNA]</scope>
    <source>
        <strain evidence="2 3">YSFL</strain>
    </source>
</reference>
<feature type="compositionally biased region" description="Basic and acidic residues" evidence="1">
    <location>
        <begin position="118"/>
        <end position="133"/>
    </location>
</feature>
<evidence type="ECO:0000256" key="1">
    <source>
        <dbReference type="SAM" id="MobiDB-lite"/>
    </source>
</evidence>
<dbReference type="Proteomes" id="UP000284375">
    <property type="component" value="Unassembled WGS sequence"/>
</dbReference>
<keyword evidence="3" id="KW-1185">Reference proteome</keyword>
<gene>
    <name evidence="2" type="ORF">VSDG_02847</name>
</gene>